<dbReference type="GO" id="GO:0017119">
    <property type="term" value="C:Golgi transport complex"/>
    <property type="evidence" value="ECO:0007669"/>
    <property type="project" value="InterPro"/>
</dbReference>
<evidence type="ECO:0000313" key="8">
    <source>
        <dbReference type="EMBL" id="KFB48546.1"/>
    </source>
</evidence>
<evidence type="ECO:0000313" key="9">
    <source>
        <dbReference type="EnsemblMetazoa" id="ASIC016857-PA"/>
    </source>
</evidence>
<dbReference type="STRING" id="74873.A0A084WEA2"/>
<dbReference type="InterPro" id="IPR048485">
    <property type="entry name" value="COG5_helical"/>
</dbReference>
<dbReference type="GO" id="GO:0000139">
    <property type="term" value="C:Golgi membrane"/>
    <property type="evidence" value="ECO:0007669"/>
    <property type="project" value="UniProtKB-SubCell"/>
</dbReference>
<evidence type="ECO:0000256" key="1">
    <source>
        <dbReference type="ARBA" id="ARBA00004395"/>
    </source>
</evidence>
<dbReference type="OMA" id="MMVEYFE"/>
<evidence type="ECO:0000256" key="3">
    <source>
        <dbReference type="ARBA" id="ARBA00023034"/>
    </source>
</evidence>
<dbReference type="Pfam" id="PF10392">
    <property type="entry name" value="COG5_N"/>
    <property type="match status" value="1"/>
</dbReference>
<reference evidence="8 10" key="1">
    <citation type="journal article" date="2014" name="BMC Genomics">
        <title>Genome sequence of Anopheles sinensis provides insight into genetics basis of mosquito competence for malaria parasites.</title>
        <authorList>
            <person name="Zhou D."/>
            <person name="Zhang D."/>
            <person name="Ding G."/>
            <person name="Shi L."/>
            <person name="Hou Q."/>
            <person name="Ye Y."/>
            <person name="Xu Y."/>
            <person name="Zhou H."/>
            <person name="Xiong C."/>
            <person name="Li S."/>
            <person name="Yu J."/>
            <person name="Hong S."/>
            <person name="Yu X."/>
            <person name="Zou P."/>
            <person name="Chen C."/>
            <person name="Chang X."/>
            <person name="Wang W."/>
            <person name="Lv Y."/>
            <person name="Sun Y."/>
            <person name="Ma L."/>
            <person name="Shen B."/>
            <person name="Zhu C."/>
        </authorList>
    </citation>
    <scope>NUCLEOTIDE SEQUENCE [LARGE SCALE GENOMIC DNA]</scope>
</reference>
<dbReference type="GO" id="GO:0006891">
    <property type="term" value="P:intra-Golgi vesicle-mediated transport"/>
    <property type="evidence" value="ECO:0007669"/>
    <property type="project" value="InterPro"/>
</dbReference>
<name>A0A084WEA2_ANOSI</name>
<evidence type="ECO:0000259" key="7">
    <source>
        <dbReference type="Pfam" id="PF20649"/>
    </source>
</evidence>
<proteinExistence type="predicted"/>
<feature type="domain" description="Conserved oligomeric Golgi complex subunit 5 N-terminal" evidence="6">
    <location>
        <begin position="33"/>
        <end position="133"/>
    </location>
</feature>
<evidence type="ECO:0000313" key="10">
    <source>
        <dbReference type="Proteomes" id="UP000030765"/>
    </source>
</evidence>
<reference evidence="9" key="2">
    <citation type="submission" date="2020-05" db="UniProtKB">
        <authorList>
            <consortium name="EnsemblMetazoa"/>
        </authorList>
    </citation>
    <scope>IDENTIFICATION</scope>
</reference>
<dbReference type="InterPro" id="IPR049176">
    <property type="entry name" value="COG5_N"/>
</dbReference>
<protein>
    <recommendedName>
        <fullName evidence="2">Conserved oligomeric Golgi complex subunit 5</fullName>
    </recommendedName>
</protein>
<dbReference type="EMBL" id="ATLV01023198">
    <property type="status" value="NOT_ANNOTATED_CDS"/>
    <property type="molecule type" value="Genomic_DNA"/>
</dbReference>
<feature type="region of interest" description="Disordered" evidence="5">
    <location>
        <begin position="246"/>
        <end position="271"/>
    </location>
</feature>
<dbReference type="EnsemblMetazoa" id="ASIC016857-RA">
    <property type="protein sequence ID" value="ASIC016857-PA"/>
    <property type="gene ID" value="ASIC016857"/>
</dbReference>
<keyword evidence="4" id="KW-0472">Membrane</keyword>
<organism evidence="8">
    <name type="scientific">Anopheles sinensis</name>
    <name type="common">Mosquito</name>
    <dbReference type="NCBI Taxonomy" id="74873"/>
    <lineage>
        <taxon>Eukaryota</taxon>
        <taxon>Metazoa</taxon>
        <taxon>Ecdysozoa</taxon>
        <taxon>Arthropoda</taxon>
        <taxon>Hexapoda</taxon>
        <taxon>Insecta</taxon>
        <taxon>Pterygota</taxon>
        <taxon>Neoptera</taxon>
        <taxon>Endopterygota</taxon>
        <taxon>Diptera</taxon>
        <taxon>Nematocera</taxon>
        <taxon>Culicoidea</taxon>
        <taxon>Culicidae</taxon>
        <taxon>Anophelinae</taxon>
        <taxon>Anopheles</taxon>
    </lineage>
</organism>
<evidence type="ECO:0000256" key="5">
    <source>
        <dbReference type="SAM" id="MobiDB-lite"/>
    </source>
</evidence>
<feature type="domain" description="Conserved oligomeric Golgi complex subunit 5 helical" evidence="7">
    <location>
        <begin position="159"/>
        <end position="360"/>
    </location>
</feature>
<evidence type="ECO:0000256" key="4">
    <source>
        <dbReference type="ARBA" id="ARBA00023136"/>
    </source>
</evidence>
<sequence>MTEELCDKIEKDEFFKNFLADKPSPELQLTVAISDQIGKLSEGIEQLSSALQKQVREQYGALLSQAKHAGTLNSSIESISSHIETLRFGAERLRRQITVPYELLETQTKVLGRLHEASHVLRQCARFLQVHKELARTSDLAEQAGIVNELEGLMEDVDLTKIDFLREEIGTVTKAKQRLLKVANRDLFEGILKNKQEQVDVCLRIFHNLKILPKCLNNVLETFSTYLRDAIKESFAGTDVAKLRKTGASSPAKERQDARQMKGPGKAPALTNSSNFRTKLWQALEWLFLDEMFGHCTQVLFLQKCLLQLPLGDDYKLAKEFDRQFWDNLEKLLMKSFKSAQSHVTQTLQQGLPKLLSLARGLETKVDHQFTFGEKVFSSLEAGYLEKCANNFKVALADVDFPNQEVIDTLVRVASTELNAAIVDPRLIDLVTGVLCVSNKDLWNKIERNVKLGSDTQQVVDNPNVSQSQNITLANIIHYHHEAINRLVSNLGPKFAGLEASKRLTSSLIEGKTITLAILQPLIASIHSAVNVILLSMHREPGLNSNNISTAGPSLYMKELQDFIIRSWSTHILPFNDRAVIEEAGQSLAIRCIELFVQNLVTIRPISFAGRQRLKADCHHLEGALKPIVPDLSSLGKSFRLLRAMASLYTVTPQELVNQTADVGGVVPPYIVLFMLFGYAGNDMASPHVTAGWGNEKLLQWLESHSSERDRLELITGALQKYRTVVRQKNITQYDPIFPIVTNYLENVKKHLN</sequence>
<keyword evidence="3" id="KW-0333">Golgi apparatus</keyword>
<dbReference type="VEuPathDB" id="VectorBase:ASIC016857"/>
<accession>A0A084WEA2</accession>
<dbReference type="Proteomes" id="UP000030765">
    <property type="component" value="Unassembled WGS sequence"/>
</dbReference>
<gene>
    <name evidence="8" type="ORF">ZHAS_00016857</name>
</gene>
<dbReference type="Pfam" id="PF20649">
    <property type="entry name" value="COG5_C"/>
    <property type="match status" value="1"/>
</dbReference>
<dbReference type="VEuPathDB" id="VectorBase:ASIS010234"/>
<dbReference type="PANTHER" id="PTHR13228">
    <property type="entry name" value="CONSERVED OLIGOMERIC GOLGI COMPLEX COMPONENT 5"/>
    <property type="match status" value="1"/>
</dbReference>
<comment type="subcellular location">
    <subcellularLocation>
        <location evidence="1">Golgi apparatus membrane</location>
        <topology evidence="1">Peripheral membrane protein</topology>
    </subcellularLocation>
</comment>
<dbReference type="InterPro" id="IPR019465">
    <property type="entry name" value="Cog5"/>
</dbReference>
<keyword evidence="10" id="KW-1185">Reference proteome</keyword>
<evidence type="ECO:0000256" key="2">
    <source>
        <dbReference type="ARBA" id="ARBA00020974"/>
    </source>
</evidence>
<dbReference type="AlphaFoldDB" id="A0A084WEA2"/>
<evidence type="ECO:0000259" key="6">
    <source>
        <dbReference type="Pfam" id="PF10392"/>
    </source>
</evidence>
<dbReference type="EMBL" id="KE525341">
    <property type="protein sequence ID" value="KFB48546.1"/>
    <property type="molecule type" value="Genomic_DNA"/>
</dbReference>
<dbReference type="OrthoDB" id="18786at2759"/>
<dbReference type="PANTHER" id="PTHR13228:SF3">
    <property type="entry name" value="CONSERVED OLIGOMERIC GOLGI COMPLEX SUBUNIT 5"/>
    <property type="match status" value="1"/>
</dbReference>